<dbReference type="GeneID" id="93289339"/>
<dbReference type="Pfam" id="PF01070">
    <property type="entry name" value="FMN_dh"/>
    <property type="match status" value="2"/>
</dbReference>
<dbReference type="RefSeq" id="WP_011254509.1">
    <property type="nucleotide sequence ID" value="NC_006814.3"/>
</dbReference>
<protein>
    <submittedName>
        <fullName evidence="7">Glycolate oxidase</fullName>
        <ecNumber evidence="7">1.1.3.15</ecNumber>
    </submittedName>
</protein>
<dbReference type="OrthoDB" id="9770452at2"/>
<reference evidence="7 8" key="1">
    <citation type="journal article" date="2005" name="Proc. Natl. Acad. Sci. U.S.A.">
        <title>Complete genome sequence of the probiotic lactic acid bacterium Lactobacillus acidophilus NCFM.</title>
        <authorList>
            <person name="Altermann E."/>
            <person name="Russell W.M."/>
            <person name="Azcarate-Peril M.A."/>
            <person name="Barrangou R."/>
            <person name="Buck B.L."/>
            <person name="McAuliffe O."/>
            <person name="Souther N."/>
            <person name="Dobson A."/>
            <person name="Duong T."/>
            <person name="Callanan M."/>
            <person name="Lick S."/>
            <person name="Hamrick A."/>
            <person name="Cano R."/>
            <person name="Klaenhammer T.R."/>
        </authorList>
    </citation>
    <scope>NUCLEOTIDE SEQUENCE [LARGE SCALE GENOMIC DNA]</scope>
    <source>
        <strain evidence="8">ATCC 700396 / NCK56 / N2 / NCFM</strain>
    </source>
</reference>
<dbReference type="EMBL" id="CP000033">
    <property type="protein sequence ID" value="AAV43413.1"/>
    <property type="molecule type" value="Genomic_DNA"/>
</dbReference>
<dbReference type="PROSITE" id="PS51349">
    <property type="entry name" value="FMN_HYDROXY_ACID_DH_2"/>
    <property type="match status" value="1"/>
</dbReference>
<dbReference type="InterPro" id="IPR037396">
    <property type="entry name" value="FMN_HAD"/>
</dbReference>
<proteinExistence type="predicted"/>
<dbReference type="Proteomes" id="UP000006381">
    <property type="component" value="Chromosome"/>
</dbReference>
<dbReference type="InterPro" id="IPR013785">
    <property type="entry name" value="Aldolase_TIM"/>
</dbReference>
<dbReference type="BioCyc" id="LACI272621:G1G49-1560-MONOMER"/>
<dbReference type="SUPFAM" id="SSF51395">
    <property type="entry name" value="FMN-linked oxidoreductases"/>
    <property type="match status" value="1"/>
</dbReference>
<evidence type="ECO:0000259" key="6">
    <source>
        <dbReference type="PROSITE" id="PS51349"/>
    </source>
</evidence>
<feature type="region of interest" description="Disordered" evidence="5">
    <location>
        <begin position="1"/>
        <end position="36"/>
    </location>
</feature>
<gene>
    <name evidence="7" type="ordered locus">LBA1598</name>
</gene>
<dbReference type="EC" id="1.1.3.15" evidence="7"/>
<evidence type="ECO:0000256" key="1">
    <source>
        <dbReference type="ARBA" id="ARBA00001917"/>
    </source>
</evidence>
<dbReference type="PANTHER" id="PTHR10578">
    <property type="entry name" value="S -2-HYDROXY-ACID OXIDASE-RELATED"/>
    <property type="match status" value="1"/>
</dbReference>
<dbReference type="eggNOG" id="COG1304">
    <property type="taxonomic scope" value="Bacteria"/>
</dbReference>
<evidence type="ECO:0000313" key="8">
    <source>
        <dbReference type="Proteomes" id="UP000006381"/>
    </source>
</evidence>
<name>Q5FIR1_LACAC</name>
<keyword evidence="4 7" id="KW-0560">Oxidoreductase</keyword>
<dbReference type="InterPro" id="IPR000262">
    <property type="entry name" value="FMN-dep_DH"/>
</dbReference>
<dbReference type="Gene3D" id="3.20.20.70">
    <property type="entry name" value="Aldolase class I"/>
    <property type="match status" value="1"/>
</dbReference>
<dbReference type="GO" id="GO:0003973">
    <property type="term" value="F:(S)-2-hydroxy-acid oxidase activity"/>
    <property type="evidence" value="ECO:0007669"/>
    <property type="project" value="UniProtKB-EC"/>
</dbReference>
<keyword evidence="8" id="KW-1185">Reference proteome</keyword>
<feature type="domain" description="FMN hydroxy acid dehydrogenase" evidence="6">
    <location>
        <begin position="11"/>
        <end position="340"/>
    </location>
</feature>
<evidence type="ECO:0000256" key="5">
    <source>
        <dbReference type="SAM" id="MobiDB-lite"/>
    </source>
</evidence>
<evidence type="ECO:0000256" key="2">
    <source>
        <dbReference type="ARBA" id="ARBA00022630"/>
    </source>
</evidence>
<dbReference type="STRING" id="272621.LBA1598"/>
<evidence type="ECO:0000256" key="4">
    <source>
        <dbReference type="ARBA" id="ARBA00023002"/>
    </source>
</evidence>
<accession>Q5FIR1</accession>
<dbReference type="AlphaFoldDB" id="Q5FIR1"/>
<dbReference type="PATRIC" id="fig|272621.13.peg.1518"/>
<comment type="cofactor">
    <cofactor evidence="1">
        <name>FMN</name>
        <dbReference type="ChEBI" id="CHEBI:58210"/>
    </cofactor>
</comment>
<evidence type="ECO:0000313" key="7">
    <source>
        <dbReference type="EMBL" id="AAV43413.1"/>
    </source>
</evidence>
<evidence type="ECO:0000256" key="3">
    <source>
        <dbReference type="ARBA" id="ARBA00022643"/>
    </source>
</evidence>
<dbReference type="PANTHER" id="PTHR10578:SF107">
    <property type="entry name" value="2-HYDROXYACID OXIDASE 1"/>
    <property type="match status" value="1"/>
</dbReference>
<keyword evidence="3" id="KW-0288">FMN</keyword>
<keyword evidence="2" id="KW-0285">Flavoprotein</keyword>
<dbReference type="HOGENOM" id="CLU_020639_6_0_9"/>
<dbReference type="KEGG" id="lac:LBA1598"/>
<organism evidence="8">
    <name type="scientific">Lactobacillus acidophilus (strain ATCC 700396 / NCK56 / N2 / NCFM)</name>
    <dbReference type="NCBI Taxonomy" id="272621"/>
    <lineage>
        <taxon>Bacteria</taxon>
        <taxon>Bacillati</taxon>
        <taxon>Bacillota</taxon>
        <taxon>Bacilli</taxon>
        <taxon>Lactobacillales</taxon>
        <taxon>Lactobacillaceae</taxon>
        <taxon>Lactobacillus</taxon>
    </lineage>
</organism>
<sequence>MSKENKSDVVTGASETLDASMLENKKTTSPWPGPQGMIPVTSGNADDANVHNRHYLDRLLVEMRVIDAVEPDLTTTIFGKKYASPLMPAALSHLNKILDDKNRKPMQEKAIAARELNLLNWIGMETNEEYSEIVAEGGDTIRIIKPFADPQKIMGEIKFAEDHGAVAVGIDIDHIAGENGKYDVVDGIPLGSIRMDDLKKYAASTELPFIAKGVLSVADALKARQAGCKAIVVSHHHGRVPFGIPPLSILPEIKKALIGSGMQIFVDGSLMSGYDAYKALALGADAVLIGRGILPEVLKNGTEATKNKLQKMNEQLSEMMLYTGIKDMNSFDPTVLHFEK</sequence>